<dbReference type="InterPro" id="IPR005821">
    <property type="entry name" value="Ion_trans_dom"/>
</dbReference>
<dbReference type="InterPro" id="IPR036322">
    <property type="entry name" value="WD40_repeat_dom_sf"/>
</dbReference>
<dbReference type="GO" id="GO:0005216">
    <property type="term" value="F:monoatomic ion channel activity"/>
    <property type="evidence" value="ECO:0007669"/>
    <property type="project" value="InterPro"/>
</dbReference>
<evidence type="ECO:0000313" key="8">
    <source>
        <dbReference type="EMBL" id="CAG8521587.1"/>
    </source>
</evidence>
<dbReference type="Pfam" id="PF00520">
    <property type="entry name" value="Ion_trans"/>
    <property type="match status" value="1"/>
</dbReference>
<reference evidence="8" key="1">
    <citation type="submission" date="2021-06" db="EMBL/GenBank/DDBJ databases">
        <authorList>
            <person name="Kallberg Y."/>
            <person name="Tangrot J."/>
            <person name="Rosling A."/>
        </authorList>
    </citation>
    <scope>NUCLEOTIDE SEQUENCE</scope>
    <source>
        <strain evidence="8">BR232B</strain>
    </source>
</reference>
<comment type="subcellular location">
    <subcellularLocation>
        <location evidence="1">Membrane</location>
        <topology evidence="1">Multi-pass membrane protein</topology>
    </subcellularLocation>
</comment>
<feature type="transmembrane region" description="Helical" evidence="6">
    <location>
        <begin position="990"/>
        <end position="1018"/>
    </location>
</feature>
<keyword evidence="4 6" id="KW-0472">Membrane</keyword>
<dbReference type="AlphaFoldDB" id="A0A9N9AA40"/>
<feature type="transmembrane region" description="Helical" evidence="6">
    <location>
        <begin position="847"/>
        <end position="869"/>
    </location>
</feature>
<keyword evidence="9" id="KW-1185">Reference proteome</keyword>
<evidence type="ECO:0000256" key="4">
    <source>
        <dbReference type="ARBA" id="ARBA00023136"/>
    </source>
</evidence>
<dbReference type="SUPFAM" id="SSF50978">
    <property type="entry name" value="WD40 repeat-like"/>
    <property type="match status" value="1"/>
</dbReference>
<evidence type="ECO:0000259" key="7">
    <source>
        <dbReference type="Pfam" id="PF00520"/>
    </source>
</evidence>
<dbReference type="Proteomes" id="UP000789739">
    <property type="component" value="Unassembled WGS sequence"/>
</dbReference>
<evidence type="ECO:0000313" key="9">
    <source>
        <dbReference type="Proteomes" id="UP000789739"/>
    </source>
</evidence>
<name>A0A9N9AA40_9GLOM</name>
<feature type="transmembrane region" description="Helical" evidence="6">
    <location>
        <begin position="881"/>
        <end position="914"/>
    </location>
</feature>
<comment type="caution">
    <text evidence="8">The sequence shown here is derived from an EMBL/GenBank/DDBJ whole genome shotgun (WGS) entry which is preliminary data.</text>
</comment>
<accession>A0A9N9AA40</accession>
<feature type="region of interest" description="Disordered" evidence="5">
    <location>
        <begin position="111"/>
        <end position="139"/>
    </location>
</feature>
<dbReference type="OrthoDB" id="2433234at2759"/>
<feature type="compositionally biased region" description="Basic and acidic residues" evidence="5">
    <location>
        <begin position="111"/>
        <end position="138"/>
    </location>
</feature>
<evidence type="ECO:0000256" key="3">
    <source>
        <dbReference type="ARBA" id="ARBA00022989"/>
    </source>
</evidence>
<keyword evidence="3 6" id="KW-1133">Transmembrane helix</keyword>
<evidence type="ECO:0000256" key="2">
    <source>
        <dbReference type="ARBA" id="ARBA00022692"/>
    </source>
</evidence>
<feature type="domain" description="Ion transport" evidence="7">
    <location>
        <begin position="856"/>
        <end position="1017"/>
    </location>
</feature>
<evidence type="ECO:0000256" key="5">
    <source>
        <dbReference type="SAM" id="MobiDB-lite"/>
    </source>
</evidence>
<protein>
    <submittedName>
        <fullName evidence="8">2466_t:CDS:1</fullName>
    </submittedName>
</protein>
<gene>
    <name evidence="8" type="ORF">PBRASI_LOCUS3653</name>
</gene>
<organism evidence="8 9">
    <name type="scientific">Paraglomus brasilianum</name>
    <dbReference type="NCBI Taxonomy" id="144538"/>
    <lineage>
        <taxon>Eukaryota</taxon>
        <taxon>Fungi</taxon>
        <taxon>Fungi incertae sedis</taxon>
        <taxon>Mucoromycota</taxon>
        <taxon>Glomeromycotina</taxon>
        <taxon>Glomeromycetes</taxon>
        <taxon>Paraglomerales</taxon>
        <taxon>Paraglomeraceae</taxon>
        <taxon>Paraglomus</taxon>
    </lineage>
</organism>
<dbReference type="GO" id="GO:0016020">
    <property type="term" value="C:membrane"/>
    <property type="evidence" value="ECO:0007669"/>
    <property type="project" value="UniProtKB-SubCell"/>
</dbReference>
<proteinExistence type="predicted"/>
<dbReference type="EMBL" id="CAJVPI010000338">
    <property type="protein sequence ID" value="CAG8521587.1"/>
    <property type="molecule type" value="Genomic_DNA"/>
</dbReference>
<sequence>MDQIFNSSIQEDGDNKKRFYIAISDDGREIVKFDTYTRILETWQVSYSQRIGKPQFESTGFNCVVKSDYISTSESLALEMPTWSIAISNAINSDGFTIVALSFYVANKETDKEEREKENPYKENEGEDSEKNLPDRSSTRVFIMGGSRNTDEEKASSTKNARRIGTSVDYIAGIVNFTLLPNSNWLLTVLNKERIFQHKIDPNKADDFSKFSRTSIPRTYGRSRKSIKKSGGQLQTDEEQFQLLTRNIKSHLYFETGVKDAVHAYDLKDGKHILEFSNHNNPNLVGFETPIYAISKNRVLLAACLDNTSVGIYLLENSLECGKKNLMETHRVTLIEFINDDEQLLILKEDRKTRAVEVTIWELFTCRPVRNVKINELNKFFQKPSNILYSTGCAGNVPIYITDDGRLRSFLEHITLDSEEESLDAINETALECRKVYGLHKSTNRLEESTRVIVNRIEPWIPGSGIIGVWLDVDKRKQFIIGQTCVQLWKYTKNGKPRLLYMYIKPENIEKSTEEEKLTSGYSTDKPRITIDGEKFHFSTADDENSEHNLEIRWPLDPCKVVIDACRALHWLEEKKKRYVDDGSKQNRRTYIIFYELKHKLTDVVRRFIQKHPNEWRLLEVRYELMQWLLSGGCSRLIKDIIAVSDVPEGEDSVSEGSKYIRNRQIPLHFPRVHTWEANEYGNPGKKDSDLIIAIKKKYKLTDNFLTYYAHFSNEHFGWICTVGKALPLLFGKDLRMVLINLVAIDLDIPKNRFFAHPTFAGRPTSQHEIPLRTDPEKRPENYVKVLRRIPMPCDEDVAKLLQQSINDEYSEIFFDNPAIVGLINSAWEIASYNYQSYVILNTQKDYIGSIILHILTAAATFMLWLKFLMLLKPYEGTGTYVYIVISIFEHISAFFVSFFILVFAVGHTMYVFLHDPSDIKLTPNALEFGVNLTTPDGVVGTNYTVYQKLDEEDVSDNGFASFWNSVISAYGWTNGRWDGLDWDYYPLKIFVIASSLLLVIVMLNILIAIIGDVYVAAKITGRREIVRSRAIFLV</sequence>
<evidence type="ECO:0000256" key="1">
    <source>
        <dbReference type="ARBA" id="ARBA00004141"/>
    </source>
</evidence>
<evidence type="ECO:0000256" key="6">
    <source>
        <dbReference type="SAM" id="Phobius"/>
    </source>
</evidence>
<keyword evidence="2 6" id="KW-0812">Transmembrane</keyword>